<keyword evidence="3" id="KW-0238">DNA-binding</keyword>
<reference evidence="6 7" key="1">
    <citation type="submission" date="2019-02" db="EMBL/GenBank/DDBJ databases">
        <title>Planctomycetal bacteria perform biofilm scaping via a novel small molecule.</title>
        <authorList>
            <person name="Jeske O."/>
            <person name="Boedeker C."/>
            <person name="Wiegand S."/>
            <person name="Breitling P."/>
            <person name="Kallscheuer N."/>
            <person name="Jogler M."/>
            <person name="Rohde M."/>
            <person name="Petersen J."/>
            <person name="Medema M.H."/>
            <person name="Surup F."/>
            <person name="Jogler C."/>
        </authorList>
    </citation>
    <scope>NUCLEOTIDE SEQUENCE [LARGE SCALE GENOMIC DNA]</scope>
    <source>
        <strain evidence="6 7">Mal15</strain>
    </source>
</reference>
<dbReference type="Pfam" id="PF00126">
    <property type="entry name" value="HTH_1"/>
    <property type="match status" value="1"/>
</dbReference>
<dbReference type="PANTHER" id="PTHR30126">
    <property type="entry name" value="HTH-TYPE TRANSCRIPTIONAL REGULATOR"/>
    <property type="match status" value="1"/>
</dbReference>
<dbReference type="GO" id="GO:0003700">
    <property type="term" value="F:DNA-binding transcription factor activity"/>
    <property type="evidence" value="ECO:0007669"/>
    <property type="project" value="InterPro"/>
</dbReference>
<dbReference type="InterPro" id="IPR036388">
    <property type="entry name" value="WH-like_DNA-bd_sf"/>
</dbReference>
<comment type="similarity">
    <text evidence="1">Belongs to the LysR transcriptional regulatory family.</text>
</comment>
<feature type="domain" description="HTH lysR-type" evidence="5">
    <location>
        <begin position="11"/>
        <end position="68"/>
    </location>
</feature>
<gene>
    <name evidence="6" type="primary">cbl</name>
    <name evidence="6" type="ORF">Mal15_65710</name>
</gene>
<dbReference type="RefSeq" id="WP_147871389.1">
    <property type="nucleotide sequence ID" value="NZ_CP036264.1"/>
</dbReference>
<dbReference type="InterPro" id="IPR000847">
    <property type="entry name" value="LysR_HTH_N"/>
</dbReference>
<dbReference type="Proteomes" id="UP000321353">
    <property type="component" value="Chromosome"/>
</dbReference>
<dbReference type="SUPFAM" id="SSF53850">
    <property type="entry name" value="Periplasmic binding protein-like II"/>
    <property type="match status" value="1"/>
</dbReference>
<name>A0A5B9MPY9_9BACT</name>
<evidence type="ECO:0000256" key="2">
    <source>
        <dbReference type="ARBA" id="ARBA00023015"/>
    </source>
</evidence>
<dbReference type="Gene3D" id="1.10.10.10">
    <property type="entry name" value="Winged helix-like DNA-binding domain superfamily/Winged helix DNA-binding domain"/>
    <property type="match status" value="1"/>
</dbReference>
<evidence type="ECO:0000256" key="3">
    <source>
        <dbReference type="ARBA" id="ARBA00023125"/>
    </source>
</evidence>
<accession>A0A5B9MPY9</accession>
<evidence type="ECO:0000256" key="1">
    <source>
        <dbReference type="ARBA" id="ARBA00009437"/>
    </source>
</evidence>
<dbReference type="EMBL" id="CP036264">
    <property type="protein sequence ID" value="QEG02450.1"/>
    <property type="molecule type" value="Genomic_DNA"/>
</dbReference>
<dbReference type="Gene3D" id="3.40.190.290">
    <property type="match status" value="1"/>
</dbReference>
<evidence type="ECO:0000313" key="6">
    <source>
        <dbReference type="EMBL" id="QEG02450.1"/>
    </source>
</evidence>
<evidence type="ECO:0000259" key="5">
    <source>
        <dbReference type="PROSITE" id="PS50931"/>
    </source>
</evidence>
<keyword evidence="2" id="KW-0805">Transcription regulation</keyword>
<keyword evidence="7" id="KW-1185">Reference proteome</keyword>
<dbReference type="PANTHER" id="PTHR30126:SF40">
    <property type="entry name" value="HTH-TYPE TRANSCRIPTIONAL REGULATOR GLTR"/>
    <property type="match status" value="1"/>
</dbReference>
<dbReference type="InterPro" id="IPR036390">
    <property type="entry name" value="WH_DNA-bd_sf"/>
</dbReference>
<evidence type="ECO:0000256" key="4">
    <source>
        <dbReference type="ARBA" id="ARBA00023163"/>
    </source>
</evidence>
<dbReference type="PROSITE" id="PS50931">
    <property type="entry name" value="HTH_LYSR"/>
    <property type="match status" value="1"/>
</dbReference>
<proteinExistence type="inferred from homology"/>
<dbReference type="KEGG" id="smam:Mal15_65710"/>
<keyword evidence="4" id="KW-0804">Transcription</keyword>
<dbReference type="GO" id="GO:0000976">
    <property type="term" value="F:transcription cis-regulatory region binding"/>
    <property type="evidence" value="ECO:0007669"/>
    <property type="project" value="TreeGrafter"/>
</dbReference>
<dbReference type="SUPFAM" id="SSF46785">
    <property type="entry name" value="Winged helix' DNA-binding domain"/>
    <property type="match status" value="1"/>
</dbReference>
<organism evidence="6 7">
    <name type="scientific">Stieleria maiorica</name>
    <dbReference type="NCBI Taxonomy" id="2795974"/>
    <lineage>
        <taxon>Bacteria</taxon>
        <taxon>Pseudomonadati</taxon>
        <taxon>Planctomycetota</taxon>
        <taxon>Planctomycetia</taxon>
        <taxon>Pirellulales</taxon>
        <taxon>Pirellulaceae</taxon>
        <taxon>Stieleria</taxon>
    </lineage>
</organism>
<dbReference type="AlphaFoldDB" id="A0A5B9MPY9"/>
<evidence type="ECO:0000313" key="7">
    <source>
        <dbReference type="Proteomes" id="UP000321353"/>
    </source>
</evidence>
<dbReference type="CDD" id="cd05466">
    <property type="entry name" value="PBP2_LTTR_substrate"/>
    <property type="match status" value="1"/>
</dbReference>
<dbReference type="InterPro" id="IPR005119">
    <property type="entry name" value="LysR_subst-bd"/>
</dbReference>
<sequence length="314" mass="35068">MNSKRRYFKQVRIAQFRAMLELARGKGFAAAAEALDLATPSVWQQVRALEQELGVALIEVERQKVTLTEHGRLLVELAEPVVHGFDGLLEEFNLQAQAIPQRLSVASPANILINELPAPILQYCEQHGDVELSLVDVVSNEARSLLERGEVDLAVAGQLEASFPSTLCADPITSFPFVLVGPEGHPIFDYKRITPKTLVRFPLVMSSVGTNTRTRVDQVFADAGLMDQRRIVCETSTKNLAMQFVQLGFGLAIAPISPRWGVKSNPPIGKRQKLCSRDLSGLFGHEQIVILRRRHRREPEHQKAFREIVIRSVH</sequence>
<protein>
    <submittedName>
        <fullName evidence="6">HTH-type transcriptional regulator cbl</fullName>
    </submittedName>
</protein>
<dbReference type="Pfam" id="PF03466">
    <property type="entry name" value="LysR_substrate"/>
    <property type="match status" value="1"/>
</dbReference>